<feature type="region of interest" description="Disordered" evidence="5">
    <location>
        <begin position="1"/>
        <end position="123"/>
    </location>
</feature>
<dbReference type="CDD" id="cd01428">
    <property type="entry name" value="ADK"/>
    <property type="match status" value="1"/>
</dbReference>
<reference evidence="7" key="4">
    <citation type="journal article" date="2015" name="PLoS ONE">
        <title>Comprehensive Evaluation of Toxoplasma gondii VEG and Neospora caninum LIV Genomes with Tachyzoite Stage Transcriptome and Proteome Defines Novel Transcript Features.</title>
        <authorList>
            <person name="Ramaprasad A."/>
            <person name="Mourier T."/>
            <person name="Naeem R."/>
            <person name="Malas T.B."/>
            <person name="Moussa E."/>
            <person name="Panigrahi A."/>
            <person name="Vermont S.J."/>
            <person name="Otto T.D."/>
            <person name="Wastling J."/>
            <person name="Pain A."/>
        </authorList>
    </citation>
    <scope>NUCLEOTIDE SEQUENCE</scope>
    <source>
        <strain evidence="7">Liverpool</strain>
    </source>
</reference>
<evidence type="ECO:0000256" key="2">
    <source>
        <dbReference type="ARBA" id="ARBA00022741"/>
    </source>
</evidence>
<reference evidence="6" key="2">
    <citation type="submission" date="2011-03" db="EMBL/GenBank/DDBJ databases">
        <title>Comparative genomics and transcriptomics of Neospora caninum and Toxoplasma gondii.</title>
        <authorList>
            <person name="Reid A.J."/>
            <person name="Sohal A."/>
            <person name="Harris D."/>
            <person name="Quail M."/>
            <person name="Sanders M."/>
            <person name="Berriman M."/>
            <person name="Wastling J.M."/>
            <person name="Pain A."/>
        </authorList>
    </citation>
    <scope>NUCLEOTIDE SEQUENCE</scope>
    <source>
        <strain evidence="6">Liverpool</strain>
    </source>
</reference>
<comment type="similarity">
    <text evidence="4">Belongs to the adenylate kinase family.</text>
</comment>
<feature type="compositionally biased region" description="Low complexity" evidence="5">
    <location>
        <begin position="42"/>
        <end position="59"/>
    </location>
</feature>
<evidence type="ECO:0000256" key="4">
    <source>
        <dbReference type="RuleBase" id="RU003330"/>
    </source>
</evidence>
<feature type="compositionally biased region" description="Basic and acidic residues" evidence="5">
    <location>
        <begin position="329"/>
        <end position="338"/>
    </location>
</feature>
<feature type="region of interest" description="Disordered" evidence="5">
    <location>
        <begin position="311"/>
        <end position="338"/>
    </location>
</feature>
<dbReference type="RefSeq" id="XP_003882609.1">
    <property type="nucleotide sequence ID" value="XM_003882560.1"/>
</dbReference>
<evidence type="ECO:0000256" key="3">
    <source>
        <dbReference type="ARBA" id="ARBA00022777"/>
    </source>
</evidence>
<dbReference type="GO" id="GO:0005524">
    <property type="term" value="F:ATP binding"/>
    <property type="evidence" value="ECO:0007669"/>
    <property type="project" value="InterPro"/>
</dbReference>
<dbReference type="InterPro" id="IPR000850">
    <property type="entry name" value="Adenylat/UMP-CMP_kin"/>
</dbReference>
<dbReference type="GO" id="GO:0006139">
    <property type="term" value="P:nucleobase-containing compound metabolic process"/>
    <property type="evidence" value="ECO:0007669"/>
    <property type="project" value="InterPro"/>
</dbReference>
<dbReference type="PANTHER" id="PTHR23359">
    <property type="entry name" value="NUCLEOTIDE KINASE"/>
    <property type="match status" value="1"/>
</dbReference>
<dbReference type="InParanoid" id="F0VFT3"/>
<dbReference type="Pfam" id="PF00406">
    <property type="entry name" value="ADK"/>
    <property type="match status" value="1"/>
</dbReference>
<dbReference type="eggNOG" id="KOG3078">
    <property type="taxonomic scope" value="Eukaryota"/>
</dbReference>
<name>F0VFT3_NEOCL</name>
<feature type="compositionally biased region" description="Polar residues" evidence="5">
    <location>
        <begin position="92"/>
        <end position="116"/>
    </location>
</feature>
<evidence type="ECO:0000313" key="8">
    <source>
        <dbReference type="Proteomes" id="UP000007494"/>
    </source>
</evidence>
<dbReference type="GO" id="GO:0019205">
    <property type="term" value="F:nucleobase-containing compound kinase activity"/>
    <property type="evidence" value="ECO:0007669"/>
    <property type="project" value="InterPro"/>
</dbReference>
<dbReference type="InterPro" id="IPR033690">
    <property type="entry name" value="Adenylat_kinase_CS"/>
</dbReference>
<dbReference type="SUPFAM" id="SSF52540">
    <property type="entry name" value="P-loop containing nucleoside triphosphate hydrolases"/>
    <property type="match status" value="1"/>
</dbReference>
<dbReference type="PROSITE" id="PS00113">
    <property type="entry name" value="ADENYLATE_KINASE"/>
    <property type="match status" value="1"/>
</dbReference>
<dbReference type="GeneID" id="13444736"/>
<dbReference type="PRINTS" id="PR00094">
    <property type="entry name" value="ADENYLTKNASE"/>
</dbReference>
<organism evidence="6 8">
    <name type="scientific">Neospora caninum (strain Liverpool)</name>
    <dbReference type="NCBI Taxonomy" id="572307"/>
    <lineage>
        <taxon>Eukaryota</taxon>
        <taxon>Sar</taxon>
        <taxon>Alveolata</taxon>
        <taxon>Apicomplexa</taxon>
        <taxon>Conoidasida</taxon>
        <taxon>Coccidia</taxon>
        <taxon>Eucoccidiorida</taxon>
        <taxon>Eimeriorina</taxon>
        <taxon>Sarcocystidae</taxon>
        <taxon>Neospora</taxon>
    </lineage>
</organism>
<dbReference type="HAMAP" id="MF_00235">
    <property type="entry name" value="Adenylate_kinase_Adk"/>
    <property type="match status" value="1"/>
</dbReference>
<accession>F0VFT3</accession>
<keyword evidence="8" id="KW-1185">Reference proteome</keyword>
<evidence type="ECO:0000256" key="5">
    <source>
        <dbReference type="SAM" id="MobiDB-lite"/>
    </source>
</evidence>
<dbReference type="AlphaFoldDB" id="F0VFT3"/>
<dbReference type="InterPro" id="IPR027417">
    <property type="entry name" value="P-loop_NTPase"/>
</dbReference>
<keyword evidence="1 4" id="KW-0808">Transferase</keyword>
<dbReference type="Gene3D" id="3.40.50.300">
    <property type="entry name" value="P-loop containing nucleotide triphosphate hydrolases"/>
    <property type="match status" value="1"/>
</dbReference>
<dbReference type="OMA" id="GMLHCST"/>
<evidence type="ECO:0000256" key="1">
    <source>
        <dbReference type="ARBA" id="ARBA00022679"/>
    </source>
</evidence>
<reference evidence="6" key="1">
    <citation type="submission" date="2011-02" db="EMBL/GenBank/DDBJ databases">
        <authorList>
            <person name="Aslett M."/>
        </authorList>
    </citation>
    <scope>NUCLEOTIDE SEQUENCE</scope>
    <source>
        <strain evidence="6">Liverpool</strain>
    </source>
</reference>
<reference evidence="8" key="3">
    <citation type="journal article" date="2012" name="PLoS Pathog.">
        <title>Comparative genomics of the apicomplexan parasites Toxoplasma gondii and Neospora caninum: Coccidia differing in host range and transmission strategy.</title>
        <authorList>
            <person name="Reid A.J."/>
            <person name="Vermont S.J."/>
            <person name="Cotton J.A."/>
            <person name="Harris D."/>
            <person name="Hill-Cawthorne G.A."/>
            <person name="Konen-Waisman S."/>
            <person name="Latham S.M."/>
            <person name="Mourier T."/>
            <person name="Norton R."/>
            <person name="Quail M.A."/>
            <person name="Sanders M."/>
            <person name="Shanmugam D."/>
            <person name="Sohal A."/>
            <person name="Wasmuth J.D."/>
            <person name="Brunk B."/>
            <person name="Grigg M.E."/>
            <person name="Howard J.C."/>
            <person name="Parkinson J."/>
            <person name="Roos D.S."/>
            <person name="Trees A.J."/>
            <person name="Berriman M."/>
            <person name="Pain A."/>
            <person name="Wastling J.M."/>
        </authorList>
    </citation>
    <scope>NUCLEOTIDE SEQUENCE [LARGE SCALE GENOMIC DNA]</scope>
    <source>
        <strain evidence="8">Liverpool</strain>
    </source>
</reference>
<sequence length="371" mass="39174">MAPANTGKKTTAGPPATSAASKDAHGGCSSSSVKKTLSGEKPTASSPPSVSAAHPSPAAENRKPGGSKKTSSAKNPVAPRSKTGGGSRRNSKASAQVSTGPHNDVNAVSSGNNSELMSAGGGPSAAGPSFVPLVCLFGPPCSGKGTLAALLKEKLGMLHCSTGDLLRQVAKEEGEKSEVGAAMKAGKLVNDRVIVRVLQDAMAKNAKAECKGIILDGFPRNGAQVDVLREMKLWPDVSFLINVPHETLLRRMAARRVDPVTGEVFGLGSEPTDEEQKKRLIRRDDDSDEVLENRIKDFAANMACIAERLTGDKRQRGENTEETGTLQDGNEKEGKTNETCELIEVPGDRDITEVFKDVHEHLQQKFPTVFS</sequence>
<protein>
    <submittedName>
        <fullName evidence="7">Adenylate kinase, putative</fullName>
    </submittedName>
    <submittedName>
        <fullName evidence="6">Putative adenylate kinase</fullName>
    </submittedName>
</protein>
<evidence type="ECO:0000313" key="7">
    <source>
        <dbReference type="EMBL" id="CEL66554.1"/>
    </source>
</evidence>
<proteinExistence type="inferred from homology"/>
<feature type="compositionally biased region" description="Low complexity" evidence="5">
    <location>
        <begin position="8"/>
        <end position="21"/>
    </location>
</feature>
<evidence type="ECO:0000313" key="6">
    <source>
        <dbReference type="EMBL" id="CBZ52577.1"/>
    </source>
</evidence>
<keyword evidence="2" id="KW-0547">Nucleotide-binding</keyword>
<gene>
    <name evidence="7" type="ORF">BN1204_023650</name>
    <name evidence="6" type="ORF">NCLIV_023650</name>
</gene>
<keyword evidence="3 4" id="KW-0418">Kinase</keyword>
<dbReference type="EMBL" id="LN714481">
    <property type="protein sequence ID" value="CEL66554.1"/>
    <property type="molecule type" value="Genomic_DNA"/>
</dbReference>
<dbReference type="EMBL" id="FR823388">
    <property type="protein sequence ID" value="CBZ52577.1"/>
    <property type="molecule type" value="Genomic_DNA"/>
</dbReference>
<dbReference type="OrthoDB" id="439792at2759"/>
<dbReference type="VEuPathDB" id="ToxoDB:NCLIV_023650"/>
<dbReference type="Proteomes" id="UP000007494">
    <property type="component" value="Chromosome VIIa"/>
</dbReference>